<accession>A0A2Z6NWA8</accession>
<keyword evidence="3" id="KW-1185">Reference proteome</keyword>
<proteinExistence type="predicted"/>
<keyword evidence="1" id="KW-0812">Transmembrane</keyword>
<gene>
    <name evidence="2" type="ORF">TSUD_135610</name>
</gene>
<keyword evidence="1" id="KW-1133">Transmembrane helix</keyword>
<dbReference type="AlphaFoldDB" id="A0A2Z6NWA8"/>
<sequence length="74" mass="8185">MEKDLKTTVAGGRRSENETKLRTILNNLNRDAKTFTMNTGFSDAEVSRTRLTGDGMIVGVIVGIMIVVIVFRKP</sequence>
<organism evidence="2 3">
    <name type="scientific">Trifolium subterraneum</name>
    <name type="common">Subterranean clover</name>
    <dbReference type="NCBI Taxonomy" id="3900"/>
    <lineage>
        <taxon>Eukaryota</taxon>
        <taxon>Viridiplantae</taxon>
        <taxon>Streptophyta</taxon>
        <taxon>Embryophyta</taxon>
        <taxon>Tracheophyta</taxon>
        <taxon>Spermatophyta</taxon>
        <taxon>Magnoliopsida</taxon>
        <taxon>eudicotyledons</taxon>
        <taxon>Gunneridae</taxon>
        <taxon>Pentapetalae</taxon>
        <taxon>rosids</taxon>
        <taxon>fabids</taxon>
        <taxon>Fabales</taxon>
        <taxon>Fabaceae</taxon>
        <taxon>Papilionoideae</taxon>
        <taxon>50 kb inversion clade</taxon>
        <taxon>NPAAA clade</taxon>
        <taxon>Hologalegina</taxon>
        <taxon>IRL clade</taxon>
        <taxon>Trifolieae</taxon>
        <taxon>Trifolium</taxon>
    </lineage>
</organism>
<feature type="transmembrane region" description="Helical" evidence="1">
    <location>
        <begin position="51"/>
        <end position="71"/>
    </location>
</feature>
<dbReference type="Proteomes" id="UP000242715">
    <property type="component" value="Unassembled WGS sequence"/>
</dbReference>
<dbReference type="EMBL" id="DF974424">
    <property type="protein sequence ID" value="GAU48434.1"/>
    <property type="molecule type" value="Genomic_DNA"/>
</dbReference>
<reference evidence="3" key="1">
    <citation type="journal article" date="2017" name="Front. Plant Sci.">
        <title>Climate Clever Clovers: New Paradigm to Reduce the Environmental Footprint of Ruminants by Breeding Low Methanogenic Forages Utilizing Haplotype Variation.</title>
        <authorList>
            <person name="Kaur P."/>
            <person name="Appels R."/>
            <person name="Bayer P.E."/>
            <person name="Keeble-Gagnere G."/>
            <person name="Wang J."/>
            <person name="Hirakawa H."/>
            <person name="Shirasawa K."/>
            <person name="Vercoe P."/>
            <person name="Stefanova K."/>
            <person name="Durmic Z."/>
            <person name="Nichols P."/>
            <person name="Revell C."/>
            <person name="Isobe S.N."/>
            <person name="Edwards D."/>
            <person name="Erskine W."/>
        </authorList>
    </citation>
    <scope>NUCLEOTIDE SEQUENCE [LARGE SCALE GENOMIC DNA]</scope>
    <source>
        <strain evidence="3">cv. Daliak</strain>
    </source>
</reference>
<protein>
    <submittedName>
        <fullName evidence="2">Uncharacterized protein</fullName>
    </submittedName>
</protein>
<evidence type="ECO:0000313" key="2">
    <source>
        <dbReference type="EMBL" id="GAU48434.1"/>
    </source>
</evidence>
<evidence type="ECO:0000313" key="3">
    <source>
        <dbReference type="Proteomes" id="UP000242715"/>
    </source>
</evidence>
<evidence type="ECO:0000256" key="1">
    <source>
        <dbReference type="SAM" id="Phobius"/>
    </source>
</evidence>
<name>A0A2Z6NWA8_TRISU</name>
<keyword evidence="1" id="KW-0472">Membrane</keyword>